<keyword evidence="1 2" id="KW-0732">Signal</keyword>
<dbReference type="OrthoDB" id="5670809at2"/>
<evidence type="ECO:0000313" key="3">
    <source>
        <dbReference type="EMBL" id="ASJ72016.1"/>
    </source>
</evidence>
<feature type="signal peptide" evidence="2">
    <location>
        <begin position="1"/>
        <end position="22"/>
    </location>
</feature>
<reference evidence="3 4" key="1">
    <citation type="submission" date="2016-12" db="EMBL/GenBank/DDBJ databases">
        <authorList>
            <person name="Song W.-J."/>
            <person name="Kurnit D.M."/>
        </authorList>
    </citation>
    <scope>NUCLEOTIDE SEQUENCE [LARGE SCALE GENOMIC DNA]</scope>
    <source>
        <strain evidence="3 4">IMCC3135</strain>
    </source>
</reference>
<organism evidence="3 4">
    <name type="scientific">Granulosicoccus antarcticus IMCC3135</name>
    <dbReference type="NCBI Taxonomy" id="1192854"/>
    <lineage>
        <taxon>Bacteria</taxon>
        <taxon>Pseudomonadati</taxon>
        <taxon>Pseudomonadota</taxon>
        <taxon>Gammaproteobacteria</taxon>
        <taxon>Chromatiales</taxon>
        <taxon>Granulosicoccaceae</taxon>
        <taxon>Granulosicoccus</taxon>
    </lineage>
</organism>
<evidence type="ECO:0000256" key="1">
    <source>
        <dbReference type="ARBA" id="ARBA00022729"/>
    </source>
</evidence>
<dbReference type="KEGG" id="gai:IMCC3135_09595"/>
<dbReference type="Gene3D" id="3.40.190.170">
    <property type="entry name" value="Bacterial extracellular solute-binding protein, family 7"/>
    <property type="match status" value="1"/>
</dbReference>
<sequence length="329" mass="36026">MMNFRVLGAAAALGLFSFTAQADQIELHGASQFDDNHPYTKALSKFAELLDTYYEGEHELSFVLHKSFELGNEKDYVGFMNQGISVDYAIVSPSHMSTFSRAVTIADMPFLFRDVPHFEASIAADVFAPLEEELKNKAGLLLLGYGGGEKRHLFGTKDLGSMEKLKGFRMRVQGSPIQTRIFSAIGAAPQVIAGGEVYSAIQTGVIDGGENSATTFESLKWYEVGPEVTLTTVAITVRPLVFSGKRFNEFDEEVQQAIVKAGAEAMAYERALEINGDDAKLQQLVDEEKLRTHPFEDRAAMVALAEPIKIEWAAEIGATSILEAINAVK</sequence>
<keyword evidence="4" id="KW-1185">Reference proteome</keyword>
<evidence type="ECO:0000256" key="2">
    <source>
        <dbReference type="SAM" id="SignalP"/>
    </source>
</evidence>
<dbReference type="PANTHER" id="PTHR33376">
    <property type="match status" value="1"/>
</dbReference>
<proteinExistence type="predicted"/>
<gene>
    <name evidence="3" type="ORF">IMCC3135_09595</name>
</gene>
<dbReference type="InterPro" id="IPR038404">
    <property type="entry name" value="TRAP_DctP_sf"/>
</dbReference>
<name>A0A2Z2NL16_9GAMM</name>
<accession>A0A2Z2NL16</accession>
<protein>
    <submittedName>
        <fullName evidence="3">Solute-binding protein</fullName>
    </submittedName>
</protein>
<dbReference type="NCBIfam" id="NF037995">
    <property type="entry name" value="TRAP_S1"/>
    <property type="match status" value="1"/>
</dbReference>
<dbReference type="EMBL" id="CP018632">
    <property type="protein sequence ID" value="ASJ72016.1"/>
    <property type="molecule type" value="Genomic_DNA"/>
</dbReference>
<dbReference type="PANTHER" id="PTHR33376:SF4">
    <property type="entry name" value="SIALIC ACID-BINDING PERIPLASMIC PROTEIN SIAP"/>
    <property type="match status" value="1"/>
</dbReference>
<evidence type="ECO:0000313" key="4">
    <source>
        <dbReference type="Proteomes" id="UP000250079"/>
    </source>
</evidence>
<dbReference type="InterPro" id="IPR018389">
    <property type="entry name" value="DctP_fam"/>
</dbReference>
<dbReference type="CDD" id="cd13603">
    <property type="entry name" value="PBP2_TRAP_Siap_TeaA_like"/>
    <property type="match status" value="1"/>
</dbReference>
<feature type="chain" id="PRO_5016233072" evidence="2">
    <location>
        <begin position="23"/>
        <end position="329"/>
    </location>
</feature>
<dbReference type="Pfam" id="PF03480">
    <property type="entry name" value="DctP"/>
    <property type="match status" value="1"/>
</dbReference>
<dbReference type="Proteomes" id="UP000250079">
    <property type="component" value="Chromosome"/>
</dbReference>
<dbReference type="AlphaFoldDB" id="A0A2Z2NL16"/>
<dbReference type="RefSeq" id="WP_088917379.1">
    <property type="nucleotide sequence ID" value="NZ_CP018632.1"/>
</dbReference>
<dbReference type="GO" id="GO:0055085">
    <property type="term" value="P:transmembrane transport"/>
    <property type="evidence" value="ECO:0007669"/>
    <property type="project" value="InterPro"/>
</dbReference>